<evidence type="ECO:0000256" key="5">
    <source>
        <dbReference type="ARBA" id="ARBA00022694"/>
    </source>
</evidence>
<dbReference type="VEuPathDB" id="PlasmoDB:PGAL8A_00224700"/>
<accession>A0A1J1GRC7</accession>
<dbReference type="OMA" id="INYICQL"/>
<evidence type="ECO:0000313" key="14">
    <source>
        <dbReference type="Proteomes" id="UP000220797"/>
    </source>
</evidence>
<dbReference type="InterPro" id="IPR027794">
    <property type="entry name" value="tRNase_Z_dom"/>
</dbReference>
<evidence type="ECO:0000256" key="10">
    <source>
        <dbReference type="ARBA" id="ARBA00022833"/>
    </source>
</evidence>
<dbReference type="FunFam" id="3.60.15.10:FF:000078">
    <property type="entry name" value="Ribonuclease Z, putative"/>
    <property type="match status" value="1"/>
</dbReference>
<evidence type="ECO:0000256" key="2">
    <source>
        <dbReference type="ARBA" id="ARBA00001947"/>
    </source>
</evidence>
<dbReference type="Gene3D" id="3.60.15.10">
    <property type="entry name" value="Ribonuclease Z/Hydroxyacylglutathione hydrolase-like"/>
    <property type="match status" value="2"/>
</dbReference>
<keyword evidence="5" id="KW-0819">tRNA processing</keyword>
<name>A0A1J1GRC7_PLAGA</name>
<dbReference type="PANTHER" id="PTHR12553:SF49">
    <property type="entry name" value="ZINC PHOSPHODIESTERASE ELAC PROTEIN 2"/>
    <property type="match status" value="1"/>
</dbReference>
<protein>
    <recommendedName>
        <fullName evidence="4">ribonuclease Z</fullName>
        <ecNumber evidence="4">3.1.26.11</ecNumber>
    </recommendedName>
</protein>
<comment type="catalytic activity">
    <reaction evidence="1">
        <text>Endonucleolytic cleavage of RNA, removing extra 3' nucleotides from tRNA precursor, generating 3' termini of tRNAs. A 3'-hydroxy group is left at the tRNA terminus and a 5'-phosphoryl group is left at the trailer molecule.</text>
        <dbReference type="EC" id="3.1.26.11"/>
    </reaction>
</comment>
<dbReference type="OrthoDB" id="527344at2759"/>
<keyword evidence="8" id="KW-0255">Endonuclease</keyword>
<dbReference type="InterPro" id="IPR047151">
    <property type="entry name" value="RNZ2-like"/>
</dbReference>
<dbReference type="Pfam" id="PF13691">
    <property type="entry name" value="Lactamase_B_4"/>
    <property type="match status" value="1"/>
</dbReference>
<feature type="coiled-coil region" evidence="11">
    <location>
        <begin position="186"/>
        <end position="220"/>
    </location>
</feature>
<evidence type="ECO:0000256" key="7">
    <source>
        <dbReference type="ARBA" id="ARBA00022723"/>
    </source>
</evidence>
<dbReference type="PANTHER" id="PTHR12553">
    <property type="entry name" value="ZINC PHOSPHODIESTERASE ELAC PROTEIN 2"/>
    <property type="match status" value="1"/>
</dbReference>
<keyword evidence="7" id="KW-0479">Metal-binding</keyword>
<dbReference type="SUPFAM" id="SSF56281">
    <property type="entry name" value="Metallo-hydrolase/oxidoreductase"/>
    <property type="match status" value="2"/>
</dbReference>
<organism evidence="13 14">
    <name type="scientific">Plasmodium gallinaceum</name>
    <dbReference type="NCBI Taxonomy" id="5849"/>
    <lineage>
        <taxon>Eukaryota</taxon>
        <taxon>Sar</taxon>
        <taxon>Alveolata</taxon>
        <taxon>Apicomplexa</taxon>
        <taxon>Aconoidasida</taxon>
        <taxon>Haemosporida</taxon>
        <taxon>Plasmodiidae</taxon>
        <taxon>Plasmodium</taxon>
        <taxon>Plasmodium (Haemamoeba)</taxon>
    </lineage>
</organism>
<dbReference type="InterPro" id="IPR036866">
    <property type="entry name" value="RibonucZ/Hydroxyglut_hydro"/>
</dbReference>
<dbReference type="RefSeq" id="XP_028527665.1">
    <property type="nucleotide sequence ID" value="XM_028670964.1"/>
</dbReference>
<reference evidence="13" key="1">
    <citation type="submission" date="2015-04" db="EMBL/GenBank/DDBJ databases">
        <authorList>
            <consortium name="Pathogen Informatics"/>
        </authorList>
    </citation>
    <scope>NUCLEOTIDE SEQUENCE [LARGE SCALE GENOMIC DNA]</scope>
    <source>
        <strain evidence="13">8A</strain>
    </source>
</reference>
<dbReference type="CDD" id="cd07718">
    <property type="entry name" value="RNaseZ_ELAC1_ELAC2-C-term-like_MBL-fold"/>
    <property type="match status" value="1"/>
</dbReference>
<evidence type="ECO:0000313" key="13">
    <source>
        <dbReference type="EMBL" id="CRG94850.1"/>
    </source>
</evidence>
<dbReference type="EC" id="3.1.26.11" evidence="4"/>
<evidence type="ECO:0000256" key="4">
    <source>
        <dbReference type="ARBA" id="ARBA00012477"/>
    </source>
</evidence>
<dbReference type="AlphaFoldDB" id="A0A1J1GRC7"/>
<evidence type="ECO:0000256" key="11">
    <source>
        <dbReference type="SAM" id="Coils"/>
    </source>
</evidence>
<evidence type="ECO:0000256" key="6">
    <source>
        <dbReference type="ARBA" id="ARBA00022722"/>
    </source>
</evidence>
<comment type="similarity">
    <text evidence="3">Belongs to the RNase Z family.</text>
</comment>
<dbReference type="EMBL" id="CVMV01000032">
    <property type="protein sequence ID" value="CRG94850.1"/>
    <property type="molecule type" value="Genomic_DNA"/>
</dbReference>
<comment type="cofactor">
    <cofactor evidence="2">
        <name>Zn(2+)</name>
        <dbReference type="ChEBI" id="CHEBI:29105"/>
    </cofactor>
</comment>
<sequence>MEVYIQLIGWHKLAIPSSLRLFVNGNVTLFNCGENSQRFLNEHKLHLVKIKNIFFTKINPETIGGLIGLLLTIDNISDNLISIYGPKPLERIIDNFTSTFAKLKNIRIKVYEISNYISPIILKGDVIITPIMLNEKKTPLNANVNVSNNIIDHVNTNENKIMKKDEFVENYLNNFKKRKLNENYEDEDQNENVAKYENKHEEKNENKTLSENEYKKENNNVAFNSICYLIECPETLGKFHPEKAKSLNIPSGKYYGILKSGKSITINNKIIKPEDVCDKNIDGRKSLIIDLLNDEDLDCLINEITNKKDFYLKNLEYIFHLSCDKITNCKKYKDFFLSLKNVKNIKCNQSNNSLNVCPFISSSSLNSFLSTLLPNIFLKYKPDTPTYNLSYLFPNDKEKKNQDMIGNSYENEKDEIENISMCKNENIIQKSTILNNTSEFSNKKSEIIDEENNSYLLYNPLTKFVLHPFHKINICTNEMLSDLYPNIFNSSKISKVLKENEDLIKTFEDFNKTKLSNFSEVPSFYFLGTGCSMPSTFRNVSGIILNLQKNFSIVLDFGEGSLYQLYWMSKSWAHFSEIIKSIKVIFISHSHADHHAGLYYLLYIRKIFFPNLDYPTVLIPITLKSWINLLNELFFDIPLKVLYNSENLEIKVKCEENFLNLNLFKVNHINESYGVKIEHKDIGSIVYSADTRPCNNIKKFSKGCDILIHEATFDDELLNEAIQKKHSTTHEAMQISLEVKCKTLILTHFSQRYPKVPKLNKQSSTEFNEIINKTIYSFDYMCIPLNLINELPYYFNILLNLLEKIF</sequence>
<evidence type="ECO:0000256" key="3">
    <source>
        <dbReference type="ARBA" id="ARBA00007823"/>
    </source>
</evidence>
<keyword evidence="14" id="KW-1185">Reference proteome</keyword>
<keyword evidence="10" id="KW-0862">Zinc</keyword>
<proteinExistence type="inferred from homology"/>
<comment type="caution">
    <text evidence="13">The sequence shown here is derived from an EMBL/GenBank/DDBJ whole genome shotgun (WGS) entry which is preliminary data.</text>
</comment>
<keyword evidence="11" id="KW-0175">Coiled coil</keyword>
<evidence type="ECO:0000259" key="12">
    <source>
        <dbReference type="Pfam" id="PF13691"/>
    </source>
</evidence>
<evidence type="ECO:0000256" key="1">
    <source>
        <dbReference type="ARBA" id="ARBA00000402"/>
    </source>
</evidence>
<evidence type="ECO:0000256" key="8">
    <source>
        <dbReference type="ARBA" id="ARBA00022759"/>
    </source>
</evidence>
<dbReference type="GO" id="GO:0005739">
    <property type="term" value="C:mitochondrion"/>
    <property type="evidence" value="ECO:0007669"/>
    <property type="project" value="TreeGrafter"/>
</dbReference>
<keyword evidence="9 13" id="KW-0378">Hydrolase</keyword>
<dbReference type="GO" id="GO:0046872">
    <property type="term" value="F:metal ion binding"/>
    <property type="evidence" value="ECO:0007669"/>
    <property type="project" value="UniProtKB-KW"/>
</dbReference>
<dbReference type="GeneID" id="39730774"/>
<gene>
    <name evidence="13" type="ORF">PGAL8A_00224700</name>
</gene>
<feature type="domain" description="tRNase Z endonuclease" evidence="12">
    <location>
        <begin position="29"/>
        <end position="65"/>
    </location>
</feature>
<dbReference type="Proteomes" id="UP000220797">
    <property type="component" value="Unassembled WGS sequence"/>
</dbReference>
<dbReference type="Pfam" id="PF23023">
    <property type="entry name" value="Anti-Pycsar_Apyc1"/>
    <property type="match status" value="1"/>
</dbReference>
<dbReference type="GO" id="GO:1990180">
    <property type="term" value="P:mitochondrial tRNA 3'-end processing"/>
    <property type="evidence" value="ECO:0007669"/>
    <property type="project" value="TreeGrafter"/>
</dbReference>
<keyword evidence="6" id="KW-0540">Nuclease</keyword>
<evidence type="ECO:0000256" key="9">
    <source>
        <dbReference type="ARBA" id="ARBA00022801"/>
    </source>
</evidence>
<dbReference type="GO" id="GO:0042781">
    <property type="term" value="F:3'-tRNA processing endoribonuclease activity"/>
    <property type="evidence" value="ECO:0007669"/>
    <property type="project" value="UniProtKB-EC"/>
</dbReference>